<dbReference type="Pfam" id="PF00049">
    <property type="entry name" value="Insulin"/>
    <property type="match status" value="1"/>
</dbReference>
<dbReference type="InterPro" id="IPR036438">
    <property type="entry name" value="Insulin-like_sf"/>
</dbReference>
<name>A0A8J1UI37_OWEFU</name>
<keyword evidence="2" id="KW-1185">Reference proteome</keyword>
<dbReference type="GO" id="GO:0005576">
    <property type="term" value="C:extracellular region"/>
    <property type="evidence" value="ECO:0007669"/>
    <property type="project" value="InterPro"/>
</dbReference>
<organism evidence="1 2">
    <name type="scientific">Owenia fusiformis</name>
    <name type="common">Polychaete worm</name>
    <dbReference type="NCBI Taxonomy" id="6347"/>
    <lineage>
        <taxon>Eukaryota</taxon>
        <taxon>Metazoa</taxon>
        <taxon>Spiralia</taxon>
        <taxon>Lophotrochozoa</taxon>
        <taxon>Annelida</taxon>
        <taxon>Polychaeta</taxon>
        <taxon>Sedentaria</taxon>
        <taxon>Canalipalpata</taxon>
        <taxon>Sabellida</taxon>
        <taxon>Oweniida</taxon>
        <taxon>Oweniidae</taxon>
        <taxon>Owenia</taxon>
    </lineage>
</organism>
<evidence type="ECO:0000313" key="2">
    <source>
        <dbReference type="Proteomes" id="UP000749559"/>
    </source>
</evidence>
<dbReference type="OrthoDB" id="6139049at2759"/>
<gene>
    <name evidence="1" type="ORF">OFUS_LOCUS17766</name>
</gene>
<proteinExistence type="predicted"/>
<dbReference type="SUPFAM" id="SSF56994">
    <property type="entry name" value="Insulin-like"/>
    <property type="match status" value="1"/>
</dbReference>
<accession>A0A8J1UI37</accession>
<dbReference type="EMBL" id="CAIIXF020000008">
    <property type="protein sequence ID" value="CAH1792842.1"/>
    <property type="molecule type" value="Genomic_DNA"/>
</dbReference>
<dbReference type="AlphaFoldDB" id="A0A8J1UI37"/>
<comment type="caution">
    <text evidence="1">The sequence shown here is derived from an EMBL/GenBank/DDBJ whole genome shotgun (WGS) entry which is preliminary data.</text>
</comment>
<dbReference type="Proteomes" id="UP000749559">
    <property type="component" value="Unassembled WGS sequence"/>
</dbReference>
<reference evidence="1" key="1">
    <citation type="submission" date="2022-03" db="EMBL/GenBank/DDBJ databases">
        <authorList>
            <person name="Martin C."/>
        </authorList>
    </citation>
    <scope>NUCLEOTIDE SEQUENCE</scope>
</reference>
<dbReference type="SMART" id="SM00078">
    <property type="entry name" value="IlGF"/>
    <property type="match status" value="1"/>
</dbReference>
<evidence type="ECO:0000313" key="1">
    <source>
        <dbReference type="EMBL" id="CAH1792842.1"/>
    </source>
</evidence>
<protein>
    <submittedName>
        <fullName evidence="1">Uncharacterized protein</fullName>
    </submittedName>
</protein>
<dbReference type="Gene3D" id="1.10.100.10">
    <property type="entry name" value="Insulin-like"/>
    <property type="match status" value="1"/>
</dbReference>
<dbReference type="InterPro" id="IPR016179">
    <property type="entry name" value="Insulin-like"/>
</dbReference>
<sequence length="141" mass="16104">MIRNITKCKISLDCMGPIGHSNQFVKFFIFIILCLLLQTGDFKVCNLDSRPAQDGVCGDKLPELVKLFCANYGGTYSPPGKRTMESRGIDKRPVPKARPGFLMDKREAQTFLQHVQKRALVCECCFHACNYQREIRKYCAY</sequence>
<dbReference type="GO" id="GO:0005179">
    <property type="term" value="F:hormone activity"/>
    <property type="evidence" value="ECO:0007669"/>
    <property type="project" value="InterPro"/>
</dbReference>